<proteinExistence type="predicted"/>
<protein>
    <submittedName>
        <fullName evidence="2">Uncharacterized protein</fullName>
    </submittedName>
</protein>
<feature type="region of interest" description="Disordered" evidence="1">
    <location>
        <begin position="1"/>
        <end position="20"/>
    </location>
</feature>
<evidence type="ECO:0000256" key="1">
    <source>
        <dbReference type="SAM" id="MobiDB-lite"/>
    </source>
</evidence>
<feature type="compositionally biased region" description="Polar residues" evidence="1">
    <location>
        <begin position="8"/>
        <end position="20"/>
    </location>
</feature>
<evidence type="ECO:0000313" key="2">
    <source>
        <dbReference type="EMBL" id="KAG7377034.1"/>
    </source>
</evidence>
<dbReference type="Proteomes" id="UP000694044">
    <property type="component" value="Unassembled WGS sequence"/>
</dbReference>
<dbReference type="EMBL" id="JAGDFM010000587">
    <property type="protein sequence ID" value="KAG7377034.1"/>
    <property type="molecule type" value="Genomic_DNA"/>
</dbReference>
<organism evidence="2 3">
    <name type="scientific">Phytophthora pseudosyringae</name>
    <dbReference type="NCBI Taxonomy" id="221518"/>
    <lineage>
        <taxon>Eukaryota</taxon>
        <taxon>Sar</taxon>
        <taxon>Stramenopiles</taxon>
        <taxon>Oomycota</taxon>
        <taxon>Peronosporomycetes</taxon>
        <taxon>Peronosporales</taxon>
        <taxon>Peronosporaceae</taxon>
        <taxon>Phytophthora</taxon>
    </lineage>
</organism>
<keyword evidence="3" id="KW-1185">Reference proteome</keyword>
<sequence>MRYHFTQRVASLSNREQAASSDRGKMAAMLVKNALQLGLRARPGASGTRALSSISSGSFSASSSALPLPAVLMMATPANHMSARVSGPAKLSFAL</sequence>
<dbReference type="AlphaFoldDB" id="A0A8T1VBX3"/>
<comment type="caution">
    <text evidence="2">The sequence shown here is derived from an EMBL/GenBank/DDBJ whole genome shotgun (WGS) entry which is preliminary data.</text>
</comment>
<reference evidence="2" key="1">
    <citation type="submission" date="2021-02" db="EMBL/GenBank/DDBJ databases">
        <authorList>
            <person name="Palmer J.M."/>
        </authorList>
    </citation>
    <scope>NUCLEOTIDE SEQUENCE</scope>
    <source>
        <strain evidence="2">SCRP734</strain>
    </source>
</reference>
<name>A0A8T1VBX3_9STRA</name>
<gene>
    <name evidence="2" type="ORF">PHYPSEUDO_012263</name>
</gene>
<evidence type="ECO:0000313" key="3">
    <source>
        <dbReference type="Proteomes" id="UP000694044"/>
    </source>
</evidence>
<accession>A0A8T1VBX3</accession>